<evidence type="ECO:0000313" key="2">
    <source>
        <dbReference type="Proteomes" id="UP000613177"/>
    </source>
</evidence>
<reference evidence="1" key="1">
    <citation type="submission" date="2021-01" db="EMBL/GenBank/DDBJ databases">
        <title>Metabolic potential, ecology and presence of endohyphal bacteria is reflected in genomic diversity of Mucoromycotina.</title>
        <authorList>
            <person name="Muszewska A."/>
            <person name="Okrasinska A."/>
            <person name="Steczkiewicz K."/>
            <person name="Drgas O."/>
            <person name="Orlowska M."/>
            <person name="Perlinska-Lenart U."/>
            <person name="Aleksandrzak-Piekarczyk T."/>
            <person name="Szatraj K."/>
            <person name="Zielenkiewicz U."/>
            <person name="Pilsyk S."/>
            <person name="Malc E."/>
            <person name="Mieczkowski P."/>
            <person name="Kruszewska J.S."/>
            <person name="Biernat P."/>
            <person name="Pawlowska J."/>
        </authorList>
    </citation>
    <scope>NUCLEOTIDE SEQUENCE</scope>
    <source>
        <strain evidence="1">WA0000018081</strain>
    </source>
</reference>
<accession>A0A8H7SQT0</accession>
<keyword evidence="2" id="KW-1185">Reference proteome</keyword>
<gene>
    <name evidence="1" type="ORF">INT48_004387</name>
</gene>
<name>A0A8H7SQT0_9FUNG</name>
<dbReference type="Proteomes" id="UP000613177">
    <property type="component" value="Unassembled WGS sequence"/>
</dbReference>
<comment type="caution">
    <text evidence="1">The sequence shown here is derived from an EMBL/GenBank/DDBJ whole genome shotgun (WGS) entry which is preliminary data.</text>
</comment>
<organism evidence="1 2">
    <name type="scientific">Thamnidium elegans</name>
    <dbReference type="NCBI Taxonomy" id="101142"/>
    <lineage>
        <taxon>Eukaryota</taxon>
        <taxon>Fungi</taxon>
        <taxon>Fungi incertae sedis</taxon>
        <taxon>Mucoromycota</taxon>
        <taxon>Mucoromycotina</taxon>
        <taxon>Mucoromycetes</taxon>
        <taxon>Mucorales</taxon>
        <taxon>Mucorineae</taxon>
        <taxon>Mucoraceae</taxon>
        <taxon>Thamnidium</taxon>
    </lineage>
</organism>
<proteinExistence type="predicted"/>
<dbReference type="AlphaFoldDB" id="A0A8H7SQT0"/>
<sequence>MQVHGDILKEVGNNYKCHADLDDIDSELSFLRNVIYRAQILVNYYILHSSNNLTNDLFEQNFWYTICRLIYGNITMDGVQNKYPGITNITADFSDL</sequence>
<dbReference type="EMBL" id="JAEPRE010000066">
    <property type="protein sequence ID" value="KAG2233899.1"/>
    <property type="molecule type" value="Genomic_DNA"/>
</dbReference>
<evidence type="ECO:0000313" key="1">
    <source>
        <dbReference type="EMBL" id="KAG2233899.1"/>
    </source>
</evidence>
<protein>
    <submittedName>
        <fullName evidence="1">Uncharacterized protein</fullName>
    </submittedName>
</protein>